<sequence length="167" mass="17301">MSEILIALAALATGVLLGRVVPFPGRRRSPRSSSPAPADVGALLNAVDDLEYGLAAVLNFGPLSASELTGVDLAAKLERLAGDLPKDVFGTLKGLVGKIALHPYPERHDLLGAVREDESAVWLALRDAIGSGAAQHVAATEACRVLEGVRAVLRGDAAVARREPVGV</sequence>
<gene>
    <name evidence="1" type="ORF">CKY47_01065</name>
</gene>
<keyword evidence="2" id="KW-1185">Reference proteome</keyword>
<dbReference type="EMBL" id="NSDM01000001">
    <property type="protein sequence ID" value="MDQ2582596.1"/>
    <property type="molecule type" value="Genomic_DNA"/>
</dbReference>
<dbReference type="RefSeq" id="WP_306743677.1">
    <property type="nucleotide sequence ID" value="NZ_NSDM01000001.1"/>
</dbReference>
<organism evidence="1 2">
    <name type="scientific">Saccharothrix yanglingensis</name>
    <dbReference type="NCBI Taxonomy" id="659496"/>
    <lineage>
        <taxon>Bacteria</taxon>
        <taxon>Bacillati</taxon>
        <taxon>Actinomycetota</taxon>
        <taxon>Actinomycetes</taxon>
        <taxon>Pseudonocardiales</taxon>
        <taxon>Pseudonocardiaceae</taxon>
        <taxon>Saccharothrix</taxon>
    </lineage>
</organism>
<name>A0ABU0WRY3_9PSEU</name>
<evidence type="ECO:0000313" key="1">
    <source>
        <dbReference type="EMBL" id="MDQ2582596.1"/>
    </source>
</evidence>
<comment type="caution">
    <text evidence="1">The sequence shown here is derived from an EMBL/GenBank/DDBJ whole genome shotgun (WGS) entry which is preliminary data.</text>
</comment>
<dbReference type="Proteomes" id="UP001225605">
    <property type="component" value="Unassembled WGS sequence"/>
</dbReference>
<accession>A0ABU0WRY3</accession>
<evidence type="ECO:0008006" key="3">
    <source>
        <dbReference type="Google" id="ProtNLM"/>
    </source>
</evidence>
<evidence type="ECO:0000313" key="2">
    <source>
        <dbReference type="Proteomes" id="UP001225605"/>
    </source>
</evidence>
<protein>
    <recommendedName>
        <fullName evidence="3">Secreted protein</fullName>
    </recommendedName>
</protein>
<proteinExistence type="predicted"/>
<reference evidence="1 2" key="1">
    <citation type="submission" date="2017-06" db="EMBL/GenBank/DDBJ databases">
        <title>Cultured bacterium strain Saccharothrix yanglingensis Hhs.015.</title>
        <authorList>
            <person name="Xia Y."/>
        </authorList>
    </citation>
    <scope>NUCLEOTIDE SEQUENCE [LARGE SCALE GENOMIC DNA]</scope>
    <source>
        <strain evidence="1 2">Hhs.015</strain>
    </source>
</reference>